<protein>
    <submittedName>
        <fullName evidence="2">Uncharacterized protein</fullName>
    </submittedName>
</protein>
<dbReference type="EMBL" id="OX597817">
    <property type="protein sequence ID" value="CAI9721248.1"/>
    <property type="molecule type" value="Genomic_DNA"/>
</dbReference>
<accession>A0AA36AS38</accession>
<gene>
    <name evidence="2" type="ORF">OCTVUL_1B002223</name>
</gene>
<sequence length="69" mass="7155">MGKGKRRIGGGRGGGRGEGGGESGGILQIKILLWMCYDWFGVYYYNKYFGDWGVDIGGGGGGGGGGIQF</sequence>
<dbReference type="Proteomes" id="UP001162480">
    <property type="component" value="Chromosome 4"/>
</dbReference>
<evidence type="ECO:0000256" key="1">
    <source>
        <dbReference type="SAM" id="MobiDB-lite"/>
    </source>
</evidence>
<evidence type="ECO:0000313" key="2">
    <source>
        <dbReference type="EMBL" id="CAI9721248.1"/>
    </source>
</evidence>
<keyword evidence="3" id="KW-1185">Reference proteome</keyword>
<reference evidence="2" key="1">
    <citation type="submission" date="2023-08" db="EMBL/GenBank/DDBJ databases">
        <authorList>
            <person name="Alioto T."/>
            <person name="Alioto T."/>
            <person name="Gomez Garrido J."/>
        </authorList>
    </citation>
    <scope>NUCLEOTIDE SEQUENCE</scope>
</reference>
<evidence type="ECO:0000313" key="3">
    <source>
        <dbReference type="Proteomes" id="UP001162480"/>
    </source>
</evidence>
<feature type="compositionally biased region" description="Gly residues" evidence="1">
    <location>
        <begin position="10"/>
        <end position="23"/>
    </location>
</feature>
<name>A0AA36AS38_OCTVU</name>
<proteinExistence type="predicted"/>
<feature type="region of interest" description="Disordered" evidence="1">
    <location>
        <begin position="1"/>
        <end position="23"/>
    </location>
</feature>
<dbReference type="AlphaFoldDB" id="A0AA36AS38"/>
<organism evidence="2 3">
    <name type="scientific">Octopus vulgaris</name>
    <name type="common">Common octopus</name>
    <dbReference type="NCBI Taxonomy" id="6645"/>
    <lineage>
        <taxon>Eukaryota</taxon>
        <taxon>Metazoa</taxon>
        <taxon>Spiralia</taxon>
        <taxon>Lophotrochozoa</taxon>
        <taxon>Mollusca</taxon>
        <taxon>Cephalopoda</taxon>
        <taxon>Coleoidea</taxon>
        <taxon>Octopodiformes</taxon>
        <taxon>Octopoda</taxon>
        <taxon>Incirrata</taxon>
        <taxon>Octopodidae</taxon>
        <taxon>Octopus</taxon>
    </lineage>
</organism>